<evidence type="ECO:0000256" key="3">
    <source>
        <dbReference type="ARBA" id="ARBA00022670"/>
    </source>
</evidence>
<keyword evidence="3 10" id="KW-0645">Protease</keyword>
<keyword evidence="7" id="KW-0865">Zymogen</keyword>
<organism evidence="14">
    <name type="scientific">Ceratitis capitata</name>
    <name type="common">Mediterranean fruit fly</name>
    <name type="synonym">Tephritis capitata</name>
    <dbReference type="NCBI Taxonomy" id="7213"/>
    <lineage>
        <taxon>Eukaryota</taxon>
        <taxon>Metazoa</taxon>
        <taxon>Ecdysozoa</taxon>
        <taxon>Arthropoda</taxon>
        <taxon>Hexapoda</taxon>
        <taxon>Insecta</taxon>
        <taxon>Pterygota</taxon>
        <taxon>Neoptera</taxon>
        <taxon>Endopterygota</taxon>
        <taxon>Diptera</taxon>
        <taxon>Brachycera</taxon>
        <taxon>Muscomorpha</taxon>
        <taxon>Tephritoidea</taxon>
        <taxon>Tephritidae</taxon>
        <taxon>Ceratitis</taxon>
        <taxon>Ceratitis</taxon>
    </lineage>
</organism>
<keyword evidence="8" id="KW-1015">Disulfide bond</keyword>
<evidence type="ECO:0000313" key="14">
    <source>
        <dbReference type="EMBL" id="JAC03272.1"/>
    </source>
</evidence>
<dbReference type="GO" id="GO:0016485">
    <property type="term" value="P:protein processing"/>
    <property type="evidence" value="ECO:0007669"/>
    <property type="project" value="UniProtKB-ARBA"/>
</dbReference>
<dbReference type="CDD" id="cd00190">
    <property type="entry name" value="Tryp_SPc"/>
    <property type="match status" value="1"/>
</dbReference>
<dbReference type="GO" id="GO:0004252">
    <property type="term" value="F:serine-type endopeptidase activity"/>
    <property type="evidence" value="ECO:0007669"/>
    <property type="project" value="InterPro"/>
</dbReference>
<keyword evidence="11" id="KW-1133">Transmembrane helix</keyword>
<dbReference type="InterPro" id="IPR051333">
    <property type="entry name" value="CLIP_Serine_Protease"/>
</dbReference>
<keyword evidence="5 10" id="KW-0378">Hydrolase</keyword>
<proteinExistence type="evidence at transcript level"/>
<dbReference type="SMART" id="SM00020">
    <property type="entry name" value="Tryp_SPc"/>
    <property type="match status" value="1"/>
</dbReference>
<comment type="similarity">
    <text evidence="9">Belongs to the peptidase S1 family. CLIP subfamily.</text>
</comment>
<dbReference type="FunFam" id="2.40.10.10:FF:000047">
    <property type="entry name" value="Trypsin eta"/>
    <property type="match status" value="1"/>
</dbReference>
<dbReference type="InterPro" id="IPR018114">
    <property type="entry name" value="TRYPSIN_HIS"/>
</dbReference>
<evidence type="ECO:0000256" key="5">
    <source>
        <dbReference type="ARBA" id="ARBA00022801"/>
    </source>
</evidence>
<accession>W8C812</accession>
<evidence type="ECO:0000259" key="13">
    <source>
        <dbReference type="PROSITE" id="PS51888"/>
    </source>
</evidence>
<evidence type="ECO:0000256" key="8">
    <source>
        <dbReference type="ARBA" id="ARBA00023157"/>
    </source>
</evidence>
<dbReference type="InterPro" id="IPR043504">
    <property type="entry name" value="Peptidase_S1_PA_chymotrypsin"/>
</dbReference>
<keyword evidence="11" id="KW-0812">Transmembrane</keyword>
<dbReference type="GO" id="GO:0005576">
    <property type="term" value="C:extracellular region"/>
    <property type="evidence" value="ECO:0007669"/>
    <property type="project" value="UniProtKB-SubCell"/>
</dbReference>
<evidence type="ECO:0000256" key="6">
    <source>
        <dbReference type="ARBA" id="ARBA00022825"/>
    </source>
</evidence>
<evidence type="ECO:0000256" key="1">
    <source>
        <dbReference type="ARBA" id="ARBA00004613"/>
    </source>
</evidence>
<dbReference type="InterPro" id="IPR033116">
    <property type="entry name" value="TRYPSIN_SER"/>
</dbReference>
<name>W8C812_CERCA</name>
<dbReference type="PANTHER" id="PTHR24260:SF147">
    <property type="entry name" value="EG:BACR7A4.3 PROTEIN-RELATED"/>
    <property type="match status" value="1"/>
</dbReference>
<keyword evidence="4" id="KW-0732">Signal</keyword>
<evidence type="ECO:0000256" key="9">
    <source>
        <dbReference type="ARBA" id="ARBA00024195"/>
    </source>
</evidence>
<comment type="subcellular location">
    <subcellularLocation>
        <location evidence="1">Secreted</location>
    </subcellularLocation>
</comment>
<evidence type="ECO:0000256" key="7">
    <source>
        <dbReference type="ARBA" id="ARBA00023145"/>
    </source>
</evidence>
<dbReference type="InterPro" id="IPR009003">
    <property type="entry name" value="Peptidase_S1_PA"/>
</dbReference>
<evidence type="ECO:0000256" key="10">
    <source>
        <dbReference type="RuleBase" id="RU363034"/>
    </source>
</evidence>
<reference evidence="14" key="2">
    <citation type="journal article" date="2014" name="BMC Genomics">
        <title>A genomic perspective to assessing quality of mass-reared SIT flies used in Mediterranean fruit fly (Ceratitis capitata) eradication in California.</title>
        <authorList>
            <person name="Calla B."/>
            <person name="Hall B."/>
            <person name="Hou S."/>
            <person name="Geib S.M."/>
        </authorList>
    </citation>
    <scope>NUCLEOTIDE SEQUENCE</scope>
</reference>
<feature type="transmembrane region" description="Helical" evidence="11">
    <location>
        <begin position="37"/>
        <end position="59"/>
    </location>
</feature>
<evidence type="ECO:0000259" key="12">
    <source>
        <dbReference type="PROSITE" id="PS50240"/>
    </source>
</evidence>
<dbReference type="InterPro" id="IPR022700">
    <property type="entry name" value="CLIP"/>
</dbReference>
<dbReference type="SMART" id="SM00680">
    <property type="entry name" value="CLIP"/>
    <property type="match status" value="1"/>
</dbReference>
<dbReference type="SUPFAM" id="SSF50494">
    <property type="entry name" value="Trypsin-like serine proteases"/>
    <property type="match status" value="1"/>
</dbReference>
<dbReference type="PROSITE" id="PS00135">
    <property type="entry name" value="TRYPSIN_SER"/>
    <property type="match status" value="1"/>
</dbReference>
<dbReference type="AlphaFoldDB" id="W8C812"/>
<keyword evidence="11" id="KW-0472">Membrane</keyword>
<dbReference type="PROSITE" id="PS00134">
    <property type="entry name" value="TRYPSIN_HIS"/>
    <property type="match status" value="1"/>
</dbReference>
<dbReference type="InterPro" id="IPR001314">
    <property type="entry name" value="Peptidase_S1A"/>
</dbReference>
<dbReference type="EMBL" id="GAMC01003284">
    <property type="protein sequence ID" value="JAC03272.1"/>
    <property type="molecule type" value="mRNA"/>
</dbReference>
<feature type="domain" description="Clip" evidence="13">
    <location>
        <begin position="168"/>
        <end position="214"/>
    </location>
</feature>
<dbReference type="PROSITE" id="PS51888">
    <property type="entry name" value="CLIP"/>
    <property type="match status" value="1"/>
</dbReference>
<dbReference type="OrthoDB" id="6339452at2759"/>
<dbReference type="MEROPS" id="S01.200"/>
<keyword evidence="6 10" id="KW-0720">Serine protease</keyword>
<evidence type="ECO:0000256" key="11">
    <source>
        <dbReference type="SAM" id="Phobius"/>
    </source>
</evidence>
<feature type="domain" description="Peptidase S1" evidence="12">
    <location>
        <begin position="261"/>
        <end position="504"/>
    </location>
</feature>
<feature type="transmembrane region" description="Helical" evidence="11">
    <location>
        <begin position="6"/>
        <end position="25"/>
    </location>
</feature>
<evidence type="ECO:0000256" key="4">
    <source>
        <dbReference type="ARBA" id="ARBA00022729"/>
    </source>
</evidence>
<reference evidence="14" key="1">
    <citation type="submission" date="2013-07" db="EMBL/GenBank/DDBJ databases">
        <authorList>
            <person name="Geib S."/>
        </authorList>
    </citation>
    <scope>NUCLEOTIDE SEQUENCE</scope>
</reference>
<keyword evidence="2" id="KW-0964">Secreted</keyword>
<protein>
    <submittedName>
        <fullName evidence="14">Serine protease snake</fullName>
    </submittedName>
</protein>
<dbReference type="PANTHER" id="PTHR24260">
    <property type="match status" value="1"/>
</dbReference>
<dbReference type="PRINTS" id="PR00722">
    <property type="entry name" value="CHYMOTRYPSIN"/>
</dbReference>
<feature type="non-terminal residue" evidence="14">
    <location>
        <position position="1"/>
    </location>
</feature>
<dbReference type="Pfam" id="PF00089">
    <property type="entry name" value="Trypsin"/>
    <property type="match status" value="1"/>
</dbReference>
<evidence type="ECO:0000256" key="2">
    <source>
        <dbReference type="ARBA" id="ARBA00022525"/>
    </source>
</evidence>
<sequence>QISDSFSRPTSAVFLPYTFGFFTFSKTMFRVRLLDKLFIFSLFFTLIAAFGSPQSFHYYTSTKYTISKPWRGNKQTFKDYSSNNLDTFGTQPQYIFGAKPNFMGIFKTNTGLPKRETHMLNTYSYNGHDKTALSASHQAQANPQPYQTFRDTTKNQIAATSEQKEGSFCRRSFDGRSGYCILAYQCLHVIKSYREHGTKIDVCTYRRNLPVICCPLSEKHVEAQSISAKKCKQYNDVIENVKIDLPRMFSGKTCVPSLPLIVGGQVANEAEYPHMAALGWTQPDGDIKWNCGGTLISEQYVLTAGHCITSGDKPPDIVRLGVTNLNEENSTNLQDINISIIILHPKYESFTYYHDIALAKLARKVNITAKVQPACLWQLPDINLPTLVATGWGRTEFRGPRSNALQKVQLNMINQDLCEKLYRKERRLPKGISDEQFCVGHLTGGKDTCQGDSGGPLHAELPEMKCVKFVVGVTSFGKFCAKPKAPGVYIKIYPYLEWIEGIAFKDD</sequence>
<dbReference type="PROSITE" id="PS50240">
    <property type="entry name" value="TRYPSIN_DOM"/>
    <property type="match status" value="1"/>
</dbReference>
<dbReference type="InterPro" id="IPR001254">
    <property type="entry name" value="Trypsin_dom"/>
</dbReference>
<gene>
    <name evidence="14" type="primary">SNAK</name>
</gene>
<dbReference type="Gene3D" id="2.40.10.10">
    <property type="entry name" value="Trypsin-like serine proteases"/>
    <property type="match status" value="1"/>
</dbReference>